<reference evidence="3" key="1">
    <citation type="submission" date="2018-03" db="EMBL/GenBank/DDBJ databases">
        <authorList>
            <person name="Guldener U."/>
        </authorList>
    </citation>
    <scope>NUCLEOTIDE SEQUENCE</scope>
</reference>
<dbReference type="SMART" id="SM00268">
    <property type="entry name" value="ACTIN"/>
    <property type="match status" value="1"/>
</dbReference>
<organism evidence="3 4">
    <name type="scientific">Cephalotrichum gorgonifer</name>
    <dbReference type="NCBI Taxonomy" id="2041049"/>
    <lineage>
        <taxon>Eukaryota</taxon>
        <taxon>Fungi</taxon>
        <taxon>Dikarya</taxon>
        <taxon>Ascomycota</taxon>
        <taxon>Pezizomycotina</taxon>
        <taxon>Sordariomycetes</taxon>
        <taxon>Hypocreomycetidae</taxon>
        <taxon>Microascales</taxon>
        <taxon>Microascaceae</taxon>
        <taxon>Cephalotrichum</taxon>
    </lineage>
</organism>
<dbReference type="Pfam" id="PF00022">
    <property type="entry name" value="Actin"/>
    <property type="match status" value="1"/>
</dbReference>
<comment type="similarity">
    <text evidence="1">Belongs to the actin family.</text>
</comment>
<feature type="region of interest" description="Disordered" evidence="2">
    <location>
        <begin position="395"/>
        <end position="436"/>
    </location>
</feature>
<dbReference type="PANTHER" id="PTHR11937">
    <property type="entry name" value="ACTIN"/>
    <property type="match status" value="1"/>
</dbReference>
<feature type="region of interest" description="Disordered" evidence="2">
    <location>
        <begin position="1"/>
        <end position="44"/>
    </location>
</feature>
<name>A0AAE8SZ52_9PEZI</name>
<dbReference type="AlphaFoldDB" id="A0AAE8SZ52"/>
<protein>
    <submittedName>
        <fullName evidence="3">Related to actin-related protein RO7</fullName>
    </submittedName>
</protein>
<dbReference type="Gene3D" id="3.30.420.40">
    <property type="match status" value="2"/>
</dbReference>
<proteinExistence type="inferred from homology"/>
<dbReference type="EMBL" id="ONZQ02000013">
    <property type="protein sequence ID" value="SPO05702.1"/>
    <property type="molecule type" value="Genomic_DNA"/>
</dbReference>
<evidence type="ECO:0000256" key="1">
    <source>
        <dbReference type="RuleBase" id="RU000487"/>
    </source>
</evidence>
<dbReference type="InterPro" id="IPR004000">
    <property type="entry name" value="Actin"/>
</dbReference>
<sequence length="538" mass="59036">MSASAGSTAPHRSVVSIRGGAQPPAPSTNPQTPPRPIPASFGSPSTLRAEEDVIVIEIGSRFVRVGFAGDNAPRVRLQLPPEQQRRLGDHRTWASGYQDDWTKRATGEEWGADYELWRYDLRSVDLGLVEDKLDRLLREAFSKHLLIDSKPRRAALVLPSSLPLPLLSTTLDVLFNHFQSPMVSLLSSASMSTLSSGLRSALVVDLGWAETVVTSEALRENGFSPPEGGEEEDSDHVISFGECEDICTRAIWCKPAQKRPPAVGLETGLPTVQEQDEYEVETFSATRENKTIRIPLRSTQPHTELEMSYSQLADACENTYFGERTENPSSFDDEELPVHQLIYQHLLRLPLDVRAICMSRLVFTGGKSGIIGLKGRIFDEVASLIQKRGWDPVTGRGFQAMKDNRKRSSRQAAPGPTKADAEEDDGVWHDAANEPSDTNAIVEKVERRKPDPPLQGQLRAVESLGPWCGASLACQLKILAIATVERENWAQHGASGASKPGEVDIKAQQRQSMGPGGLMRGMAGGQDRAWTLGVWGYS</sequence>
<dbReference type="InterPro" id="IPR043129">
    <property type="entry name" value="ATPase_NBD"/>
</dbReference>
<evidence type="ECO:0000313" key="4">
    <source>
        <dbReference type="Proteomes" id="UP001187682"/>
    </source>
</evidence>
<evidence type="ECO:0000313" key="3">
    <source>
        <dbReference type="EMBL" id="SPO05702.1"/>
    </source>
</evidence>
<dbReference type="Proteomes" id="UP001187682">
    <property type="component" value="Unassembled WGS sequence"/>
</dbReference>
<gene>
    <name evidence="3" type="ORF">DNG_08389</name>
</gene>
<comment type="caution">
    <text evidence="3">The sequence shown here is derived from an EMBL/GenBank/DDBJ whole genome shotgun (WGS) entry which is preliminary data.</text>
</comment>
<accession>A0AAE8SZ52</accession>
<feature type="compositionally biased region" description="Pro residues" evidence="2">
    <location>
        <begin position="23"/>
        <end position="37"/>
    </location>
</feature>
<keyword evidence="4" id="KW-1185">Reference proteome</keyword>
<dbReference type="SUPFAM" id="SSF53067">
    <property type="entry name" value="Actin-like ATPase domain"/>
    <property type="match status" value="2"/>
</dbReference>
<evidence type="ECO:0000256" key="2">
    <source>
        <dbReference type="SAM" id="MobiDB-lite"/>
    </source>
</evidence>